<protein>
    <submittedName>
        <fullName evidence="1">Uncharacterized protein</fullName>
    </submittedName>
</protein>
<dbReference type="AlphaFoldDB" id="A0A8J2NN43"/>
<keyword evidence="2" id="KW-1185">Reference proteome</keyword>
<accession>A0A8J2NN43</accession>
<comment type="caution">
    <text evidence="1">The sequence shown here is derived from an EMBL/GenBank/DDBJ whole genome shotgun (WGS) entry which is preliminary data.</text>
</comment>
<reference evidence="1" key="1">
    <citation type="submission" date="2021-06" db="EMBL/GenBank/DDBJ databases">
        <authorList>
            <person name="Hodson N. C."/>
            <person name="Mongue J. A."/>
            <person name="Jaron S. K."/>
        </authorList>
    </citation>
    <scope>NUCLEOTIDE SEQUENCE</scope>
</reference>
<evidence type="ECO:0000313" key="1">
    <source>
        <dbReference type="EMBL" id="CAG7676430.1"/>
    </source>
</evidence>
<evidence type="ECO:0000313" key="2">
    <source>
        <dbReference type="Proteomes" id="UP000708208"/>
    </source>
</evidence>
<organism evidence="1 2">
    <name type="scientific">Allacma fusca</name>
    <dbReference type="NCBI Taxonomy" id="39272"/>
    <lineage>
        <taxon>Eukaryota</taxon>
        <taxon>Metazoa</taxon>
        <taxon>Ecdysozoa</taxon>
        <taxon>Arthropoda</taxon>
        <taxon>Hexapoda</taxon>
        <taxon>Collembola</taxon>
        <taxon>Symphypleona</taxon>
        <taxon>Sminthuridae</taxon>
        <taxon>Allacma</taxon>
    </lineage>
</organism>
<dbReference type="Proteomes" id="UP000708208">
    <property type="component" value="Unassembled WGS sequence"/>
</dbReference>
<name>A0A8J2NN43_9HEXA</name>
<dbReference type="EMBL" id="CAJVCH010013799">
    <property type="protein sequence ID" value="CAG7676430.1"/>
    <property type="molecule type" value="Genomic_DNA"/>
</dbReference>
<proteinExistence type="predicted"/>
<sequence length="68" mass="7766">MADGLTQNRDLRVKEGSKVINSIEIVKIFYQFALCYPLQFVTTICHQEIKPPSKELKIGLKNFAQVLV</sequence>
<gene>
    <name evidence="1" type="ORF">AFUS01_LOCUS2419</name>
</gene>